<dbReference type="AlphaFoldDB" id="A0AAE3YN46"/>
<organism evidence="2 3">
    <name type="scientific">Catenuloplanes atrovinosus</name>
    <dbReference type="NCBI Taxonomy" id="137266"/>
    <lineage>
        <taxon>Bacteria</taxon>
        <taxon>Bacillati</taxon>
        <taxon>Actinomycetota</taxon>
        <taxon>Actinomycetes</taxon>
        <taxon>Micromonosporales</taxon>
        <taxon>Micromonosporaceae</taxon>
        <taxon>Catenuloplanes</taxon>
    </lineage>
</organism>
<name>A0AAE3YN46_9ACTN</name>
<dbReference type="GO" id="GO:0003677">
    <property type="term" value="F:DNA binding"/>
    <property type="evidence" value="ECO:0007669"/>
    <property type="project" value="UniProtKB-KW"/>
</dbReference>
<evidence type="ECO:0000313" key="3">
    <source>
        <dbReference type="Proteomes" id="UP001183643"/>
    </source>
</evidence>
<dbReference type="RefSeq" id="WP_310367982.1">
    <property type="nucleotide sequence ID" value="NZ_JAVDYB010000001.1"/>
</dbReference>
<keyword evidence="2" id="KW-0238">DNA-binding</keyword>
<gene>
    <name evidence="2" type="ORF">J2S41_002890</name>
</gene>
<protein>
    <submittedName>
        <fullName evidence="2">DNA-binding protein YbaB</fullName>
    </submittedName>
</protein>
<dbReference type="Gene3D" id="3.30.1310.10">
    <property type="entry name" value="Nucleoid-associated protein YbaB-like domain"/>
    <property type="match status" value="1"/>
</dbReference>
<accession>A0AAE3YN46</accession>
<dbReference type="SUPFAM" id="SSF82607">
    <property type="entry name" value="YbaB-like"/>
    <property type="match status" value="1"/>
</dbReference>
<feature type="region of interest" description="Disordered" evidence="1">
    <location>
        <begin position="19"/>
        <end position="45"/>
    </location>
</feature>
<evidence type="ECO:0000313" key="2">
    <source>
        <dbReference type="EMBL" id="MDR7276112.1"/>
    </source>
</evidence>
<comment type="caution">
    <text evidence="2">The sequence shown here is derived from an EMBL/GenBank/DDBJ whole genome shotgun (WGS) entry which is preliminary data.</text>
</comment>
<keyword evidence="3" id="KW-1185">Reference proteome</keyword>
<sequence>MMTEAIDPSGLRRMLAETLSALTPAPSEPEPGADPDEPVEGVGHGADGLIEVRLGPPGRVTGLHLDPRVLRLDGERLAAELTVAIDEALAALRARLSVAAPDLGALTAHLRDVQEETGRQLGAFTDSLFAAQEMLVRRAGGDR</sequence>
<evidence type="ECO:0000256" key="1">
    <source>
        <dbReference type="SAM" id="MobiDB-lite"/>
    </source>
</evidence>
<proteinExistence type="predicted"/>
<dbReference type="EMBL" id="JAVDYB010000001">
    <property type="protein sequence ID" value="MDR7276112.1"/>
    <property type="molecule type" value="Genomic_DNA"/>
</dbReference>
<dbReference type="InterPro" id="IPR036894">
    <property type="entry name" value="YbaB-like_sf"/>
</dbReference>
<dbReference type="Proteomes" id="UP001183643">
    <property type="component" value="Unassembled WGS sequence"/>
</dbReference>
<reference evidence="2" key="1">
    <citation type="submission" date="2023-07" db="EMBL/GenBank/DDBJ databases">
        <title>Sequencing the genomes of 1000 actinobacteria strains.</title>
        <authorList>
            <person name="Klenk H.-P."/>
        </authorList>
    </citation>
    <scope>NUCLEOTIDE SEQUENCE</scope>
    <source>
        <strain evidence="2">DSM 44707</strain>
    </source>
</reference>